<keyword evidence="4" id="KW-1185">Reference proteome</keyword>
<dbReference type="PANTHER" id="PTHR30522:SF0">
    <property type="entry name" value="NUCLEOSIDE TRIPHOSPHATE PYROPHOSPHOHYDROLASE"/>
    <property type="match status" value="1"/>
</dbReference>
<protein>
    <submittedName>
        <fullName evidence="3">MazG nucleotide pyrophosphohydrolase domain-containing protein</fullName>
    </submittedName>
</protein>
<evidence type="ECO:0000259" key="2">
    <source>
        <dbReference type="Pfam" id="PF03819"/>
    </source>
</evidence>
<reference evidence="4" key="1">
    <citation type="journal article" date="2019" name="Int. J. Syst. Evol. Microbiol.">
        <title>The Global Catalogue of Microorganisms (GCM) 10K type strain sequencing project: providing services to taxonomists for standard genome sequencing and annotation.</title>
        <authorList>
            <consortium name="The Broad Institute Genomics Platform"/>
            <consortium name="The Broad Institute Genome Sequencing Center for Infectious Disease"/>
            <person name="Wu L."/>
            <person name="Ma J."/>
        </authorList>
    </citation>
    <scope>NUCLEOTIDE SEQUENCE [LARGE SCALE GENOMIC DNA]</scope>
    <source>
        <strain evidence="4">JCM 16981</strain>
    </source>
</reference>
<proteinExistence type="predicted"/>
<dbReference type="EMBL" id="BAABCK010000064">
    <property type="protein sequence ID" value="GAA3730249.1"/>
    <property type="molecule type" value="Genomic_DNA"/>
</dbReference>
<dbReference type="RefSeq" id="WP_344703706.1">
    <property type="nucleotide sequence ID" value="NZ_BAABCK010000064.1"/>
</dbReference>
<gene>
    <name evidence="3" type="ORF">GCM10022378_18380</name>
</gene>
<dbReference type="Gene3D" id="3.40.1010.10">
    <property type="entry name" value="Cobalt-precorrin-4 Transmethylase, Domain 1"/>
    <property type="match status" value="1"/>
</dbReference>
<dbReference type="InterPro" id="IPR004518">
    <property type="entry name" value="MazG-like_dom"/>
</dbReference>
<name>A0ABP7F5U5_9STAP</name>
<evidence type="ECO:0000313" key="3">
    <source>
        <dbReference type="EMBL" id="GAA3730249.1"/>
    </source>
</evidence>
<dbReference type="InterPro" id="IPR035996">
    <property type="entry name" value="4pyrrol_Methylase_sf"/>
</dbReference>
<feature type="domain" description="NTP pyrophosphohydrolase MazG-like" evidence="2">
    <location>
        <begin position="254"/>
        <end position="327"/>
    </location>
</feature>
<dbReference type="Proteomes" id="UP001500920">
    <property type="component" value="Unassembled WGS sequence"/>
</dbReference>
<dbReference type="InterPro" id="IPR011551">
    <property type="entry name" value="NTP_PyrPHydrolase_MazG"/>
</dbReference>
<dbReference type="Gene3D" id="1.10.287.1080">
    <property type="entry name" value="MazG-like"/>
    <property type="match status" value="1"/>
</dbReference>
<dbReference type="InterPro" id="IPR035013">
    <property type="entry name" value="YabN_N"/>
</dbReference>
<dbReference type="SUPFAM" id="SSF101386">
    <property type="entry name" value="all-alpha NTP pyrophosphatases"/>
    <property type="match status" value="1"/>
</dbReference>
<dbReference type="Pfam" id="PF03819">
    <property type="entry name" value="MazG"/>
    <property type="match status" value="1"/>
</dbReference>
<dbReference type="Pfam" id="PF00590">
    <property type="entry name" value="TP_methylase"/>
    <property type="match status" value="1"/>
</dbReference>
<dbReference type="InterPro" id="IPR048015">
    <property type="entry name" value="NTP-PPase_MazG-like_N"/>
</dbReference>
<dbReference type="InterPro" id="IPR014777">
    <property type="entry name" value="4pyrrole_Mease_sub1"/>
</dbReference>
<sequence length="392" mass="44389">MKRIEVIGLGSSDLAQMPLGIWQRLTQAEKIHLRTKDHPAVQALEEEGMVLLDFDGVYEQHESFEGTYRHIVDALLEAATEADVLYAVPGHPLFYETTTELLMQHAAANEVELKITGGQSFIDAVVTALEIPVNEGFQVIDGMNITTKDLNHRQHTLVTQVYDQHSLGEAKLSLLEYYPADTAVRVVDAAGSPEQKIYDAALHEIDHGGIAGNLLCLYIPKVDDERLDMRDIDYMVEVFDVLVGEDGCPWDKEQTHESLERHLIEETYEVIEAIENEDDEAIVEEFGDILLQVALHSAIGKKDGFFDFYDVLESLTAKIIRRHPHVFGEEIVETREDLDRVWARAKQKEGKREKIKHEKAYGEIVLGWMKETIHEGKALDEILKEGGYKNET</sequence>
<dbReference type="PANTHER" id="PTHR30522">
    <property type="entry name" value="NUCLEOSIDE TRIPHOSPHATE PYROPHOSPHOHYDROLASE"/>
    <property type="match status" value="1"/>
</dbReference>
<dbReference type="CDD" id="cd11528">
    <property type="entry name" value="NTP-PPase_MazG_Nterm"/>
    <property type="match status" value="1"/>
</dbReference>
<evidence type="ECO:0000313" key="4">
    <source>
        <dbReference type="Proteomes" id="UP001500920"/>
    </source>
</evidence>
<feature type="domain" description="Tetrapyrrole methylase" evidence="1">
    <location>
        <begin position="6"/>
        <end position="205"/>
    </location>
</feature>
<organism evidence="3 4">
    <name type="scientific">Salinicoccus jeotgali</name>
    <dbReference type="NCBI Taxonomy" id="381634"/>
    <lineage>
        <taxon>Bacteria</taxon>
        <taxon>Bacillati</taxon>
        <taxon>Bacillota</taxon>
        <taxon>Bacilli</taxon>
        <taxon>Bacillales</taxon>
        <taxon>Staphylococcaceae</taxon>
        <taxon>Salinicoccus</taxon>
    </lineage>
</organism>
<dbReference type="CDD" id="cd11723">
    <property type="entry name" value="YabN_N_like"/>
    <property type="match status" value="1"/>
</dbReference>
<dbReference type="SUPFAM" id="SSF53790">
    <property type="entry name" value="Tetrapyrrole methylase"/>
    <property type="match status" value="1"/>
</dbReference>
<dbReference type="InterPro" id="IPR000878">
    <property type="entry name" value="4pyrrol_Mease"/>
</dbReference>
<comment type="caution">
    <text evidence="3">The sequence shown here is derived from an EMBL/GenBank/DDBJ whole genome shotgun (WGS) entry which is preliminary data.</text>
</comment>
<evidence type="ECO:0000259" key="1">
    <source>
        <dbReference type="Pfam" id="PF00590"/>
    </source>
</evidence>
<accession>A0ABP7F5U5</accession>